<dbReference type="InterPro" id="IPR011990">
    <property type="entry name" value="TPR-like_helical_dom_sf"/>
</dbReference>
<dbReference type="RefSeq" id="WP_036164435.1">
    <property type="nucleotide sequence ID" value="NZ_JRKJ01000002.1"/>
</dbReference>
<reference evidence="2 3" key="1">
    <citation type="submission" date="2014-09" db="EMBL/GenBank/DDBJ databases">
        <title>Genome sequences of Lysobacter dokdonensis DS-58.</title>
        <authorList>
            <person name="Kim J.F."/>
            <person name="Kwak M.-J."/>
        </authorList>
    </citation>
    <scope>NUCLEOTIDE SEQUENCE [LARGE SCALE GENOMIC DNA]</scope>
    <source>
        <strain evidence="2 3">DS-58</strain>
    </source>
</reference>
<sequence>MIARLLLVAPLACAFAAPAFAGMKAPPPELAAFVAAVKKADAIDDPLQRCLAYPDLPGNTWAPGAAKARCVMFNQRPLFTLGEIEGILQGPGGAKTIDAKFRALLDAHFTDPNARDQTFTAYLPFADRGKLVWSEGVARKWLAASPDSPYANTAVGRVLVNKGWAARGGKWIQDTPRENLIAMSGYFEEAQAHLDKALEIEPRLLPACEALMQMGRQADDQVQVKATATCLAADPNSYNVVEEMMNNAEPRWGGSLREMREVARYASDHVKENPALAVMTTSHESYEFELEADEARAIPEIEPLALRVPNAGYLRTVGGAYLHKDDFWKAFVYLSEALRFMPDYGQESRWRAYVISELGDPQWARADAQRALKLEPEDPSASRMLADILRDTGHSAEARPLYEVAMREPKLRQNAYIEFCRVAVDRRGFLACTDALTTEFPDFGPGWYQRLSALGGYDAPGAENAMRRFLATYMRDWPLHVKRAQEIRAYMARHDIKE</sequence>
<gene>
    <name evidence="2" type="ORF">LF41_802</name>
</gene>
<keyword evidence="3" id="KW-1185">Reference proteome</keyword>
<comment type="caution">
    <text evidence="2">The sequence shown here is derived from an EMBL/GenBank/DDBJ whole genome shotgun (WGS) entry which is preliminary data.</text>
</comment>
<accession>A0A0A2WJB7</accession>
<protein>
    <submittedName>
        <fullName evidence="2">Uncharacterized protein</fullName>
    </submittedName>
</protein>
<dbReference type="OrthoDB" id="6020252at2"/>
<dbReference type="Proteomes" id="UP000030518">
    <property type="component" value="Unassembled WGS sequence"/>
</dbReference>
<evidence type="ECO:0000256" key="1">
    <source>
        <dbReference type="SAM" id="SignalP"/>
    </source>
</evidence>
<proteinExistence type="predicted"/>
<dbReference type="Gene3D" id="1.25.40.10">
    <property type="entry name" value="Tetratricopeptide repeat domain"/>
    <property type="match status" value="1"/>
</dbReference>
<keyword evidence="1" id="KW-0732">Signal</keyword>
<evidence type="ECO:0000313" key="3">
    <source>
        <dbReference type="Proteomes" id="UP000030518"/>
    </source>
</evidence>
<dbReference type="PATRIC" id="fig|1300345.3.peg.126"/>
<name>A0A0A2WJB7_9GAMM</name>
<dbReference type="AlphaFoldDB" id="A0A0A2WJB7"/>
<feature type="signal peptide" evidence="1">
    <location>
        <begin position="1"/>
        <end position="21"/>
    </location>
</feature>
<evidence type="ECO:0000313" key="2">
    <source>
        <dbReference type="EMBL" id="KGQ20266.1"/>
    </source>
</evidence>
<dbReference type="eggNOG" id="COG0457">
    <property type="taxonomic scope" value="Bacteria"/>
</dbReference>
<feature type="chain" id="PRO_5001996587" evidence="1">
    <location>
        <begin position="22"/>
        <end position="498"/>
    </location>
</feature>
<dbReference type="SUPFAM" id="SSF48452">
    <property type="entry name" value="TPR-like"/>
    <property type="match status" value="1"/>
</dbReference>
<dbReference type="STRING" id="1300345.LF41_802"/>
<dbReference type="EMBL" id="JRKJ01000002">
    <property type="protein sequence ID" value="KGQ20266.1"/>
    <property type="molecule type" value="Genomic_DNA"/>
</dbReference>
<organism evidence="2 3">
    <name type="scientific">Lysobacter dokdonensis DS-58</name>
    <dbReference type="NCBI Taxonomy" id="1300345"/>
    <lineage>
        <taxon>Bacteria</taxon>
        <taxon>Pseudomonadati</taxon>
        <taxon>Pseudomonadota</taxon>
        <taxon>Gammaproteobacteria</taxon>
        <taxon>Lysobacterales</taxon>
        <taxon>Lysobacteraceae</taxon>
        <taxon>Noviluteimonas</taxon>
    </lineage>
</organism>